<name>A0A1V9X5J9_9ACAR</name>
<protein>
    <submittedName>
        <fullName evidence="1">Uncharacterized protein</fullName>
    </submittedName>
</protein>
<evidence type="ECO:0000313" key="2">
    <source>
        <dbReference type="Proteomes" id="UP000192247"/>
    </source>
</evidence>
<keyword evidence="2" id="KW-1185">Reference proteome</keyword>
<proteinExistence type="predicted"/>
<comment type="caution">
    <text evidence="1">The sequence shown here is derived from an EMBL/GenBank/DDBJ whole genome shotgun (WGS) entry which is preliminary data.</text>
</comment>
<dbReference type="AlphaFoldDB" id="A0A1V9X5J9"/>
<accession>A0A1V9X5J9</accession>
<sequence>MSSSTESLVRMLTAEEYTVYGFRGVVPKPGNEKLILQNDIKAAIRVAMYPAIRENDHLKNELRDDILTLPYYVTGSPAPSHVVCWKDEKPFLFDRNRMNLLQSITSRTPCTSTIRSQRIKESIGAQRNR</sequence>
<reference evidence="1 2" key="1">
    <citation type="journal article" date="2017" name="Gigascience">
        <title>Draft genome of the honey bee ectoparasitic mite, Tropilaelaps mercedesae, is shaped by the parasitic life history.</title>
        <authorList>
            <person name="Dong X."/>
            <person name="Armstrong S.D."/>
            <person name="Xia D."/>
            <person name="Makepeace B.L."/>
            <person name="Darby A.C."/>
            <person name="Kadowaki T."/>
        </authorList>
    </citation>
    <scope>NUCLEOTIDE SEQUENCE [LARGE SCALE GENOMIC DNA]</scope>
    <source>
        <strain evidence="1">Wuxi-XJTLU</strain>
    </source>
</reference>
<evidence type="ECO:0000313" key="1">
    <source>
        <dbReference type="EMBL" id="OQR68767.1"/>
    </source>
</evidence>
<dbReference type="EMBL" id="MNPL01023341">
    <property type="protein sequence ID" value="OQR68767.1"/>
    <property type="molecule type" value="Genomic_DNA"/>
</dbReference>
<dbReference type="Proteomes" id="UP000192247">
    <property type="component" value="Unassembled WGS sequence"/>
</dbReference>
<gene>
    <name evidence="1" type="ORF">BIW11_04501</name>
</gene>
<organism evidence="1 2">
    <name type="scientific">Tropilaelaps mercedesae</name>
    <dbReference type="NCBI Taxonomy" id="418985"/>
    <lineage>
        <taxon>Eukaryota</taxon>
        <taxon>Metazoa</taxon>
        <taxon>Ecdysozoa</taxon>
        <taxon>Arthropoda</taxon>
        <taxon>Chelicerata</taxon>
        <taxon>Arachnida</taxon>
        <taxon>Acari</taxon>
        <taxon>Parasitiformes</taxon>
        <taxon>Mesostigmata</taxon>
        <taxon>Gamasina</taxon>
        <taxon>Dermanyssoidea</taxon>
        <taxon>Laelapidae</taxon>
        <taxon>Tropilaelaps</taxon>
    </lineage>
</organism>
<dbReference type="InParanoid" id="A0A1V9X5J9"/>